<dbReference type="AlphaFoldDB" id="A0A3M7LVI6"/>
<protein>
    <submittedName>
        <fullName evidence="1">Vacuolar amino acid transporter 1</fullName>
    </submittedName>
</protein>
<organism evidence="1 2">
    <name type="scientific">Pyrenophora seminiperda CCB06</name>
    <dbReference type="NCBI Taxonomy" id="1302712"/>
    <lineage>
        <taxon>Eukaryota</taxon>
        <taxon>Fungi</taxon>
        <taxon>Dikarya</taxon>
        <taxon>Ascomycota</taxon>
        <taxon>Pezizomycotina</taxon>
        <taxon>Dothideomycetes</taxon>
        <taxon>Pleosporomycetidae</taxon>
        <taxon>Pleosporales</taxon>
        <taxon>Pleosporineae</taxon>
        <taxon>Pleosporaceae</taxon>
        <taxon>Pyrenophora</taxon>
    </lineage>
</organism>
<dbReference type="EMBL" id="KE747806">
    <property type="protein sequence ID" value="RMZ66235.1"/>
    <property type="molecule type" value="Genomic_DNA"/>
</dbReference>
<accession>A0A3M7LVI6</accession>
<evidence type="ECO:0000313" key="1">
    <source>
        <dbReference type="EMBL" id="RMZ66235.1"/>
    </source>
</evidence>
<gene>
    <name evidence="1" type="ORF">GMOD_00005318</name>
</gene>
<evidence type="ECO:0000313" key="2">
    <source>
        <dbReference type="Proteomes" id="UP000265663"/>
    </source>
</evidence>
<proteinExistence type="predicted"/>
<keyword evidence="2" id="KW-1185">Reference proteome</keyword>
<reference evidence="1 2" key="1">
    <citation type="journal article" date="2014" name="PLoS ONE">
        <title>De novo Genome Assembly of the Fungal Plant Pathogen Pyrenophora semeniperda.</title>
        <authorList>
            <person name="Soliai M.M."/>
            <person name="Meyer S.E."/>
            <person name="Udall J.A."/>
            <person name="Elzinga D.E."/>
            <person name="Hermansen R.A."/>
            <person name="Bodily P.M."/>
            <person name="Hart A.A."/>
            <person name="Coleman C.E."/>
        </authorList>
    </citation>
    <scope>NUCLEOTIDE SEQUENCE [LARGE SCALE GENOMIC DNA]</scope>
    <source>
        <strain evidence="1 2">CCB06</strain>
        <tissue evidence="1">Mycelium</tissue>
    </source>
</reference>
<dbReference type="OrthoDB" id="5337308at2759"/>
<name>A0A3M7LVI6_9PLEO</name>
<sequence>MSRQSFFGFQTPASSPNMKRPFIALVLITAVVHARVALPSETSIENFTRYLGFTVPQSGNDSTVHTTADISKFDKSVEIGRTLGAACNSKDSVARWFFKNFPNFADTCQSPFEGDARDELKTWGFDDSDELSKDVEKECDFDEYHHIKDAFDELGLDTKSSKDGGPNRCVKINHRDSLAIKRNEDGSLPSEENQYYEATGATYEFAVNPNGMVGLMNIMSMTYCAEKFTWKRKPKSGELPHIGTPSDIAWVSWNRVATDITGIKYLVVTQVINADSRDIYKSALRTLDPPQSEFKQWPGHEFDMNSNGGLAILVGRWAGYFLLQHKGPLGGNRFISKVRIFVPPRASMPYLVFYVDPTPVQVAIAKDVAARVPGAVETELKRVDSRDSARVVRKSADGKNVVRQHTVFG</sequence>
<dbReference type="Proteomes" id="UP000265663">
    <property type="component" value="Unassembled WGS sequence"/>
</dbReference>